<dbReference type="eggNOG" id="ENOG502ZU3K">
    <property type="taxonomic scope" value="Bacteria"/>
</dbReference>
<dbReference type="EMBL" id="AMRL01000042">
    <property type="protein sequence ID" value="EKE67873.1"/>
    <property type="molecule type" value="Genomic_DNA"/>
</dbReference>
<gene>
    <name evidence="1" type="ORF">P24_18174</name>
</gene>
<dbReference type="STRING" id="1207063.P24_18174"/>
<sequence length="70" mass="7786">MRDAIHGVRHPEPMPVDGGLFGEAILDSDTEAFALSHADLLPRDGSVIAPGWRLAVRLRYESHQPWRGLQ</sequence>
<evidence type="ECO:0000313" key="1">
    <source>
        <dbReference type="EMBL" id="EKE67873.1"/>
    </source>
</evidence>
<organism evidence="1 2">
    <name type="scientific">Oceanibaculum indicum P24</name>
    <dbReference type="NCBI Taxonomy" id="1207063"/>
    <lineage>
        <taxon>Bacteria</taxon>
        <taxon>Pseudomonadati</taxon>
        <taxon>Pseudomonadota</taxon>
        <taxon>Alphaproteobacteria</taxon>
        <taxon>Rhodospirillales</taxon>
        <taxon>Oceanibaculaceae</taxon>
        <taxon>Oceanibaculum</taxon>
    </lineage>
</organism>
<reference evidence="1 2" key="1">
    <citation type="journal article" date="2012" name="J. Bacteriol.">
        <title>Genome Sequence of Oceanibaculum indicum Type Strain P24.</title>
        <authorList>
            <person name="Lai Q."/>
            <person name="Shao Z."/>
        </authorList>
    </citation>
    <scope>NUCLEOTIDE SEQUENCE [LARGE SCALE GENOMIC DNA]</scope>
    <source>
        <strain evidence="1 2">P24</strain>
    </source>
</reference>
<dbReference type="AlphaFoldDB" id="K2IYB7"/>
<protein>
    <submittedName>
        <fullName evidence="1">Uncharacterized protein</fullName>
    </submittedName>
</protein>
<evidence type="ECO:0000313" key="2">
    <source>
        <dbReference type="Proteomes" id="UP000006746"/>
    </source>
</evidence>
<keyword evidence="2" id="KW-1185">Reference proteome</keyword>
<comment type="caution">
    <text evidence="1">The sequence shown here is derived from an EMBL/GenBank/DDBJ whole genome shotgun (WGS) entry which is preliminary data.</text>
</comment>
<accession>K2IYB7</accession>
<proteinExistence type="predicted"/>
<dbReference type="Proteomes" id="UP000006746">
    <property type="component" value="Unassembled WGS sequence"/>
</dbReference>
<name>K2IYB7_9PROT</name>